<proteinExistence type="predicted"/>
<gene>
    <name evidence="1" type="primary">folE2_1</name>
    <name evidence="1" type="ORF">NCTC11421_02267</name>
</gene>
<dbReference type="Pfam" id="PF02649">
    <property type="entry name" value="GCHY-1"/>
    <property type="match status" value="1"/>
</dbReference>
<dbReference type="AlphaFoldDB" id="A0A378VZ21"/>
<dbReference type="Gene3D" id="3.10.270.10">
    <property type="entry name" value="Urate Oxidase"/>
    <property type="match status" value="1"/>
</dbReference>
<protein>
    <submittedName>
        <fullName evidence="1">Putative GTP cyclohydrolase</fullName>
        <ecNumber evidence="1">3.5.4.16</ecNumber>
    </submittedName>
</protein>
<dbReference type="GO" id="GO:0003934">
    <property type="term" value="F:GTP cyclohydrolase I activity"/>
    <property type="evidence" value="ECO:0007669"/>
    <property type="project" value="UniProtKB-EC"/>
</dbReference>
<dbReference type="InterPro" id="IPR003801">
    <property type="entry name" value="GTP_cyclohydrolase_FolE2/MptA"/>
</dbReference>
<evidence type="ECO:0000313" key="1">
    <source>
        <dbReference type="EMBL" id="SUA24270.1"/>
    </source>
</evidence>
<accession>A0A378VZ21</accession>
<dbReference type="EC" id="3.5.4.16" evidence="1"/>
<reference evidence="1" key="1">
    <citation type="submission" date="2018-06" db="EMBL/GenBank/DDBJ databases">
        <authorList>
            <consortium name="Pathogen Informatics"/>
            <person name="Doyle S."/>
        </authorList>
    </citation>
    <scope>NUCLEOTIDE SEQUENCE [LARGE SCALE GENOMIC DNA]</scope>
    <source>
        <strain evidence="1">NCTC11421</strain>
    </source>
</reference>
<name>A0A378VZ21_NEIGO</name>
<sequence length="40" mass="4573">MVRDVATSLIADKRIKSFVVESENFESIHNHSAYAYIAYP</sequence>
<keyword evidence="1" id="KW-0378">Hydrolase</keyword>
<organism evidence="1">
    <name type="scientific">Neisseria gonorrhoeae</name>
    <dbReference type="NCBI Taxonomy" id="485"/>
    <lineage>
        <taxon>Bacteria</taxon>
        <taxon>Pseudomonadati</taxon>
        <taxon>Pseudomonadota</taxon>
        <taxon>Betaproteobacteria</taxon>
        <taxon>Neisseriales</taxon>
        <taxon>Neisseriaceae</taxon>
        <taxon>Neisseria</taxon>
    </lineage>
</organism>
<dbReference type="EMBL" id="UGRI01000001">
    <property type="protein sequence ID" value="SUA24270.1"/>
    <property type="molecule type" value="Genomic_DNA"/>
</dbReference>